<protein>
    <recommendedName>
        <fullName evidence="18">PTS beta-glucoside transporter subunit EIIBCA</fullName>
    </recommendedName>
</protein>
<dbReference type="InterPro" id="IPR003352">
    <property type="entry name" value="PTS_EIIC"/>
</dbReference>
<feature type="transmembrane region" description="Helical" evidence="12">
    <location>
        <begin position="147"/>
        <end position="166"/>
    </location>
</feature>
<feature type="domain" description="PTS EIIC type-1" evidence="15">
    <location>
        <begin position="108"/>
        <end position="467"/>
    </location>
</feature>
<name>A0ABQ1E5Z1_9CLOT</name>
<keyword evidence="4" id="KW-0762">Sugar transport</keyword>
<feature type="transmembrane region" description="Helical" evidence="12">
    <location>
        <begin position="204"/>
        <end position="228"/>
    </location>
</feature>
<dbReference type="NCBIfam" id="TIGR01995">
    <property type="entry name" value="PTS-II-ABC-beta"/>
    <property type="match status" value="1"/>
</dbReference>
<evidence type="ECO:0000256" key="1">
    <source>
        <dbReference type="ARBA" id="ARBA00004651"/>
    </source>
</evidence>
<dbReference type="InterPro" id="IPR001996">
    <property type="entry name" value="PTS_IIB_1"/>
</dbReference>
<keyword evidence="10 12" id="KW-0472">Membrane</keyword>
<dbReference type="PANTHER" id="PTHR30175">
    <property type="entry name" value="PHOSPHOTRANSFERASE SYSTEM TRANSPORT PROTEIN"/>
    <property type="match status" value="1"/>
</dbReference>
<keyword evidence="5" id="KW-0808">Transferase</keyword>
<keyword evidence="8" id="KW-0418">Kinase</keyword>
<dbReference type="RefSeq" id="WP_206868156.1">
    <property type="nucleotide sequence ID" value="NZ_BMBA01000001.1"/>
</dbReference>
<dbReference type="InterPro" id="IPR001127">
    <property type="entry name" value="PTS_EIIA_1_perm"/>
</dbReference>
<dbReference type="InterPro" id="IPR018113">
    <property type="entry name" value="PTrfase_EIIB_Cys"/>
</dbReference>
<dbReference type="EMBL" id="BMBA01000001">
    <property type="protein sequence ID" value="GFZ30159.1"/>
    <property type="molecule type" value="Genomic_DNA"/>
</dbReference>
<dbReference type="Gene3D" id="2.70.70.10">
    <property type="entry name" value="Glucose Permease (Domain IIA)"/>
    <property type="match status" value="1"/>
</dbReference>
<evidence type="ECO:0000259" key="13">
    <source>
        <dbReference type="PROSITE" id="PS51093"/>
    </source>
</evidence>
<comment type="caution">
    <text evidence="16">The sequence shown here is derived from an EMBL/GenBank/DDBJ whole genome shotgun (WGS) entry which is preliminary data.</text>
</comment>
<dbReference type="InterPro" id="IPR011297">
    <property type="entry name" value="PTS_IIABC_b_glu"/>
</dbReference>
<dbReference type="PROSITE" id="PS01035">
    <property type="entry name" value="PTS_EIIB_TYPE_1_CYS"/>
    <property type="match status" value="1"/>
</dbReference>
<keyword evidence="9 12" id="KW-1133">Transmembrane helix</keyword>
<keyword evidence="17" id="KW-1185">Reference proteome</keyword>
<proteinExistence type="predicted"/>
<accession>A0ABQ1E5Z1</accession>
<sequence length="623" mass="67419">MSKKYEKLANEILAYIGGTANIDDVYHCQTRLRFKLKDESKANKEALEKLDGVAKVIINGGVFQVVIGPHVKSVFEEIEKNVEPKSGKTEKIEAKINEKKSILGSVVDFVTGAFQPIIPALSGAGMIKALLALLVVFNLISKTSQTYTILNFFADGVFYFLPILLAFTEAQKLKCNPILAVSVACIMLHPTWGALVAKKEAVNFFGVIPFTLTTYTSSVIPIILVVLVQSYVEKWLEKYIPEAVKLVFVPMLTFLIMGTLALSILGPIGSVLGNYLAVFFTFLSTNASWAPAVIIGTFLPIMVMFGIHNGVAPLGVMQMSNLGYDSIFGPGALCSNIAQGTAAFVVSLRTKDSKTKELATTAGITGLMGITEPALYGVNLPKKYPLIASMIGGGFGGLYAGLTHTHRFATGSSGLPAVLLYIGDNTMQFLYNIIIALVISCVVTAVLTYILSLKYEKINETIEETAEIKTEVKNSTITSPLKGKVVPLSEVKDEAFASEAMGKGIAIEPSEGKVVSPFNGKVVSLFPTKHAIGLLSDDGVEMLIHVGLNTVDLKGKYFEAHVKQDQNIIKGQTLLTFNLEKIREEGYVTQVPIIITNTHEYSEVVSNCSGDIDYSDELLALKI</sequence>
<dbReference type="Gene3D" id="3.30.1360.60">
    <property type="entry name" value="Glucose permease domain IIB"/>
    <property type="match status" value="1"/>
</dbReference>
<evidence type="ECO:0000259" key="15">
    <source>
        <dbReference type="PROSITE" id="PS51103"/>
    </source>
</evidence>
<evidence type="ECO:0000256" key="7">
    <source>
        <dbReference type="ARBA" id="ARBA00022692"/>
    </source>
</evidence>
<dbReference type="InterPro" id="IPR011055">
    <property type="entry name" value="Dup_hybrid_motif"/>
</dbReference>
<evidence type="ECO:0000256" key="10">
    <source>
        <dbReference type="ARBA" id="ARBA00023136"/>
    </source>
</evidence>
<feature type="transmembrane region" description="Helical" evidence="12">
    <location>
        <begin position="178"/>
        <end position="197"/>
    </location>
</feature>
<dbReference type="PROSITE" id="PS51093">
    <property type="entry name" value="PTS_EIIA_TYPE_1"/>
    <property type="match status" value="1"/>
</dbReference>
<evidence type="ECO:0000256" key="4">
    <source>
        <dbReference type="ARBA" id="ARBA00022597"/>
    </source>
</evidence>
<dbReference type="Pfam" id="PF02378">
    <property type="entry name" value="PTS_EIIC"/>
    <property type="match status" value="1"/>
</dbReference>
<feature type="transmembrane region" description="Helical" evidence="12">
    <location>
        <begin position="248"/>
        <end position="277"/>
    </location>
</feature>
<dbReference type="Pfam" id="PF00358">
    <property type="entry name" value="PTS_EIIA_1"/>
    <property type="match status" value="1"/>
</dbReference>
<evidence type="ECO:0000256" key="6">
    <source>
        <dbReference type="ARBA" id="ARBA00022683"/>
    </source>
</evidence>
<evidence type="ECO:0000313" key="17">
    <source>
        <dbReference type="Proteomes" id="UP000663802"/>
    </source>
</evidence>
<keyword evidence="7 12" id="KW-0812">Transmembrane</keyword>
<feature type="transmembrane region" description="Helical" evidence="12">
    <location>
        <begin position="384"/>
        <end position="401"/>
    </location>
</feature>
<evidence type="ECO:0000256" key="8">
    <source>
        <dbReference type="ARBA" id="ARBA00022777"/>
    </source>
</evidence>
<dbReference type="InterPro" id="IPR013013">
    <property type="entry name" value="PTS_EIIC_1"/>
</dbReference>
<evidence type="ECO:0000313" key="16">
    <source>
        <dbReference type="EMBL" id="GFZ30159.1"/>
    </source>
</evidence>
<evidence type="ECO:0000256" key="12">
    <source>
        <dbReference type="SAM" id="Phobius"/>
    </source>
</evidence>
<dbReference type="NCBIfam" id="TIGR00830">
    <property type="entry name" value="PTBA"/>
    <property type="match status" value="1"/>
</dbReference>
<evidence type="ECO:0000256" key="11">
    <source>
        <dbReference type="PROSITE-ProRule" id="PRU00421"/>
    </source>
</evidence>
<dbReference type="CDD" id="cd00212">
    <property type="entry name" value="PTS_IIB_glc"/>
    <property type="match status" value="1"/>
</dbReference>
<feature type="transmembrane region" description="Helical" evidence="12">
    <location>
        <begin position="117"/>
        <end position="140"/>
    </location>
</feature>
<dbReference type="PROSITE" id="PS51103">
    <property type="entry name" value="PTS_EIIC_TYPE_1"/>
    <property type="match status" value="1"/>
</dbReference>
<dbReference type="Pfam" id="PF00367">
    <property type="entry name" value="PTS_EIIB"/>
    <property type="match status" value="1"/>
</dbReference>
<evidence type="ECO:0008006" key="18">
    <source>
        <dbReference type="Google" id="ProtNLM"/>
    </source>
</evidence>
<keyword evidence="3" id="KW-1003">Cell membrane</keyword>
<dbReference type="SUPFAM" id="SSF55604">
    <property type="entry name" value="Glucose permease domain IIB"/>
    <property type="match status" value="1"/>
</dbReference>
<feature type="transmembrane region" description="Helical" evidence="12">
    <location>
        <begin position="289"/>
        <end position="307"/>
    </location>
</feature>
<evidence type="ECO:0000256" key="2">
    <source>
        <dbReference type="ARBA" id="ARBA00022448"/>
    </source>
</evidence>
<feature type="domain" description="PTS EIIA type-1" evidence="13">
    <location>
        <begin position="493"/>
        <end position="597"/>
    </location>
</feature>
<reference evidence="16 17" key="1">
    <citation type="journal article" date="2021" name="Int. J. Syst. Evol. Microbiol.">
        <title>Clostridium zeae sp. nov., isolated from corn silage.</title>
        <authorList>
            <person name="Kobayashi H."/>
            <person name="Tanizawa Y."/>
            <person name="Yagura M."/>
            <person name="Sakamoto M."/>
            <person name="Ohkuma M."/>
            <person name="Tohno M."/>
        </authorList>
    </citation>
    <scope>NUCLEOTIDE SEQUENCE [LARGE SCALE GENOMIC DNA]</scope>
    <source>
        <strain evidence="16 17">CSC2</strain>
    </source>
</reference>
<dbReference type="PROSITE" id="PS51098">
    <property type="entry name" value="PTS_EIIB_TYPE_1"/>
    <property type="match status" value="1"/>
</dbReference>
<gene>
    <name evidence="16" type="ORF">CSC2_06850</name>
</gene>
<keyword evidence="6" id="KW-0598">Phosphotransferase system</keyword>
<feature type="domain" description="PTS EIIB type-1" evidence="14">
    <location>
        <begin position="6"/>
        <end position="88"/>
    </location>
</feature>
<dbReference type="PANTHER" id="PTHR30175:SF1">
    <property type="entry name" value="PTS SYSTEM ARBUTIN-, CELLOBIOSE-, AND SALICIN-SPECIFIC EIIBC COMPONENT-RELATED"/>
    <property type="match status" value="1"/>
</dbReference>
<evidence type="ECO:0000259" key="14">
    <source>
        <dbReference type="PROSITE" id="PS51098"/>
    </source>
</evidence>
<dbReference type="InterPro" id="IPR036878">
    <property type="entry name" value="Glu_permease_IIB"/>
</dbReference>
<keyword evidence="2" id="KW-0813">Transport</keyword>
<dbReference type="SUPFAM" id="SSF51261">
    <property type="entry name" value="Duplicated hybrid motif"/>
    <property type="match status" value="1"/>
</dbReference>
<evidence type="ECO:0000256" key="9">
    <source>
        <dbReference type="ARBA" id="ARBA00022989"/>
    </source>
</evidence>
<evidence type="ECO:0000256" key="5">
    <source>
        <dbReference type="ARBA" id="ARBA00022679"/>
    </source>
</evidence>
<dbReference type="Proteomes" id="UP000663802">
    <property type="component" value="Unassembled WGS sequence"/>
</dbReference>
<dbReference type="PROSITE" id="PS00371">
    <property type="entry name" value="PTS_EIIA_TYPE_1_HIS"/>
    <property type="match status" value="1"/>
</dbReference>
<dbReference type="InterPro" id="IPR050558">
    <property type="entry name" value="PTS_Sugar-Specific_Components"/>
</dbReference>
<organism evidence="16 17">
    <name type="scientific">Clostridium zeae</name>
    <dbReference type="NCBI Taxonomy" id="2759022"/>
    <lineage>
        <taxon>Bacteria</taxon>
        <taxon>Bacillati</taxon>
        <taxon>Bacillota</taxon>
        <taxon>Clostridia</taxon>
        <taxon>Eubacteriales</taxon>
        <taxon>Clostridiaceae</taxon>
        <taxon>Clostridium</taxon>
    </lineage>
</organism>
<feature type="active site" description="Phosphocysteine intermediate; for EIIB activity" evidence="11">
    <location>
        <position position="28"/>
    </location>
</feature>
<feature type="transmembrane region" description="Helical" evidence="12">
    <location>
        <begin position="429"/>
        <end position="451"/>
    </location>
</feature>
<feature type="transmembrane region" description="Helical" evidence="12">
    <location>
        <begin position="327"/>
        <end position="346"/>
    </location>
</feature>
<evidence type="ECO:0000256" key="3">
    <source>
        <dbReference type="ARBA" id="ARBA00022475"/>
    </source>
</evidence>
<comment type="subcellular location">
    <subcellularLocation>
        <location evidence="1">Cell membrane</location>
        <topology evidence="1">Multi-pass membrane protein</topology>
    </subcellularLocation>
</comment>